<dbReference type="EMBL" id="JAFBMS010000024">
    <property type="protein sequence ID" value="KAG9343210.1"/>
    <property type="molecule type" value="Genomic_DNA"/>
</dbReference>
<organism evidence="2 3">
    <name type="scientific">Albula glossodonta</name>
    <name type="common">roundjaw bonefish</name>
    <dbReference type="NCBI Taxonomy" id="121402"/>
    <lineage>
        <taxon>Eukaryota</taxon>
        <taxon>Metazoa</taxon>
        <taxon>Chordata</taxon>
        <taxon>Craniata</taxon>
        <taxon>Vertebrata</taxon>
        <taxon>Euteleostomi</taxon>
        <taxon>Actinopterygii</taxon>
        <taxon>Neopterygii</taxon>
        <taxon>Teleostei</taxon>
        <taxon>Albuliformes</taxon>
        <taxon>Albulidae</taxon>
        <taxon>Albula</taxon>
    </lineage>
</organism>
<protein>
    <submittedName>
        <fullName evidence="2">Uncharacterized protein</fullName>
    </submittedName>
</protein>
<feature type="non-terminal residue" evidence="2">
    <location>
        <position position="1"/>
    </location>
</feature>
<dbReference type="Proteomes" id="UP000824540">
    <property type="component" value="Unassembled WGS sequence"/>
</dbReference>
<evidence type="ECO:0000313" key="3">
    <source>
        <dbReference type="Proteomes" id="UP000824540"/>
    </source>
</evidence>
<accession>A0A8T2NVC6</accession>
<dbReference type="AlphaFoldDB" id="A0A8T2NVC6"/>
<gene>
    <name evidence="2" type="ORF">JZ751_014189</name>
</gene>
<reference evidence="2" key="1">
    <citation type="thesis" date="2021" institute="BYU ScholarsArchive" country="Provo, UT, USA">
        <title>Applications of and Algorithms for Genome Assembly and Genomic Analyses with an Emphasis on Marine Teleosts.</title>
        <authorList>
            <person name="Pickett B.D."/>
        </authorList>
    </citation>
    <scope>NUCLEOTIDE SEQUENCE</scope>
    <source>
        <strain evidence="2">HI-2016</strain>
    </source>
</reference>
<sequence length="161" mass="17504">MPLPIVTEVSTALYRTPTPAINLPDRRGTLQLRDRPNNTIPAPQMKDVVRHTKTPSMVALSITDAQLQNPTVIPGGEMLRVRIPTLPWAAGGDGGEGRLPPPRFGPERARPRDLPPATSIHPTNLDSRGGEVRDLKCDTDGRLPLLILCLHAGQAEMSPHQ</sequence>
<keyword evidence="3" id="KW-1185">Reference proteome</keyword>
<name>A0A8T2NVC6_9TELE</name>
<evidence type="ECO:0000313" key="2">
    <source>
        <dbReference type="EMBL" id="KAG9343210.1"/>
    </source>
</evidence>
<comment type="caution">
    <text evidence="2">The sequence shown here is derived from an EMBL/GenBank/DDBJ whole genome shotgun (WGS) entry which is preliminary data.</text>
</comment>
<evidence type="ECO:0000256" key="1">
    <source>
        <dbReference type="SAM" id="MobiDB-lite"/>
    </source>
</evidence>
<proteinExistence type="predicted"/>
<feature type="region of interest" description="Disordered" evidence="1">
    <location>
        <begin position="90"/>
        <end position="132"/>
    </location>
</feature>